<comment type="caution">
    <text evidence="2">The sequence shown here is derived from an EMBL/GenBank/DDBJ whole genome shotgun (WGS) entry which is preliminary data.</text>
</comment>
<dbReference type="SMART" id="SM00791">
    <property type="entry name" value="Agglutinin"/>
    <property type="match status" value="1"/>
</dbReference>
<dbReference type="InterPro" id="IPR036242">
    <property type="entry name" value="Agglutinin_dom_sf"/>
</dbReference>
<evidence type="ECO:0000313" key="2">
    <source>
        <dbReference type="EMBL" id="OEL12762.1"/>
    </source>
</evidence>
<evidence type="ECO:0000259" key="1">
    <source>
        <dbReference type="SMART" id="SM00791"/>
    </source>
</evidence>
<organism evidence="2 3">
    <name type="scientific">Dichanthelium oligosanthes</name>
    <dbReference type="NCBI Taxonomy" id="888268"/>
    <lineage>
        <taxon>Eukaryota</taxon>
        <taxon>Viridiplantae</taxon>
        <taxon>Streptophyta</taxon>
        <taxon>Embryophyta</taxon>
        <taxon>Tracheophyta</taxon>
        <taxon>Spermatophyta</taxon>
        <taxon>Magnoliopsida</taxon>
        <taxon>Liliopsida</taxon>
        <taxon>Poales</taxon>
        <taxon>Poaceae</taxon>
        <taxon>PACMAD clade</taxon>
        <taxon>Panicoideae</taxon>
        <taxon>Panicodae</taxon>
        <taxon>Paniceae</taxon>
        <taxon>Dichantheliinae</taxon>
        <taxon>Dichanthelium</taxon>
    </lineage>
</organism>
<evidence type="ECO:0000313" key="3">
    <source>
        <dbReference type="Proteomes" id="UP000095767"/>
    </source>
</evidence>
<sequence length="442" mass="49141">MDGEDAVNPYTRFQVQRSALHEALVHIRCCYNHKYWVPRRRGDGWWLAADADEPEEDLSKPSCTLIELVPVVTTNEDGHAPTSVRFRHAQLGRMGATTGSTKSTLGSCMRMGNNADDGPDNLDTAAVTVLNLSTRLLPEHVVFKSAANSKYLSARVIQRFNYLQFASDDIGDPTVQNRVVHRRDGTIRVRNAHFGMFWRRSPNWIWADASASADNADTRFEVVQLGDLFALRNMGNARFCTSLTADRKDDCLNASSGTITNLARIQVEEAVLSREIYNVVFNLGEARVYGDRTLTLFTETTTNATASESTKTIASSYTLTKTSTWDSSLELKLGVTLTFRAGAPFIADGGIEITSEFNSSYTWGESIETTETRQVSYNVTVPPMSKTTARVIASEGSCDIPFSYEQRDILTDGRVVIRKLNDGLYTGVNAFNIQTRFEEESI</sequence>
<dbReference type="CDD" id="cd20216">
    <property type="entry name" value="PFM_HFR-2-like"/>
    <property type="match status" value="1"/>
</dbReference>
<dbReference type="OrthoDB" id="687775at2759"/>
<name>A0A1E5UIQ7_9POAL</name>
<dbReference type="AlphaFoldDB" id="A0A1E5UIQ7"/>
<dbReference type="InterPro" id="IPR004991">
    <property type="entry name" value="Aerolysin-like"/>
</dbReference>
<dbReference type="InterPro" id="IPR008998">
    <property type="entry name" value="Agglutinin"/>
</dbReference>
<dbReference type="Pfam" id="PF03318">
    <property type="entry name" value="ETX_MTX2"/>
    <property type="match status" value="1"/>
</dbReference>
<feature type="domain" description="Agglutinin" evidence="1">
    <location>
        <begin position="135"/>
        <end position="269"/>
    </location>
</feature>
<dbReference type="SUPFAM" id="SSF56973">
    <property type="entry name" value="Aerolisin/ETX pore-forming domain"/>
    <property type="match status" value="1"/>
</dbReference>
<reference evidence="2 3" key="1">
    <citation type="submission" date="2016-09" db="EMBL/GenBank/DDBJ databases">
        <title>The draft genome of Dichanthelium oligosanthes: A C3 panicoid grass species.</title>
        <authorList>
            <person name="Studer A.J."/>
            <person name="Schnable J.C."/>
            <person name="Brutnell T.P."/>
        </authorList>
    </citation>
    <scope>NUCLEOTIDE SEQUENCE [LARGE SCALE GENOMIC DNA]</scope>
    <source>
        <strain evidence="3">cv. Kellogg 1175</strain>
        <tissue evidence="2">Leaf</tissue>
    </source>
</reference>
<protein>
    <recommendedName>
        <fullName evidence="1">Agglutinin domain-containing protein</fullName>
    </recommendedName>
</protein>
<dbReference type="EMBL" id="LWDX02075948">
    <property type="protein sequence ID" value="OEL12762.1"/>
    <property type="molecule type" value="Genomic_DNA"/>
</dbReference>
<dbReference type="Proteomes" id="UP000095767">
    <property type="component" value="Unassembled WGS sequence"/>
</dbReference>
<proteinExistence type="predicted"/>
<dbReference type="Pfam" id="PF07468">
    <property type="entry name" value="Agglutinin"/>
    <property type="match status" value="2"/>
</dbReference>
<dbReference type="SUPFAM" id="SSF50382">
    <property type="entry name" value="Agglutinin"/>
    <property type="match status" value="2"/>
</dbReference>
<dbReference type="PANTHER" id="PTHR39244:SF2">
    <property type="entry name" value="AGGLUTININ DOMAIN-CONTAINING PROTEIN"/>
    <property type="match status" value="1"/>
</dbReference>
<accession>A0A1E5UIQ7</accession>
<keyword evidence="3" id="KW-1185">Reference proteome</keyword>
<dbReference type="PANTHER" id="PTHR39244">
    <property type="entry name" value="NATTERIN-4"/>
    <property type="match status" value="1"/>
</dbReference>
<dbReference type="InterPro" id="IPR053237">
    <property type="entry name" value="Natterin_C"/>
</dbReference>
<dbReference type="Gene3D" id="2.80.10.50">
    <property type="match status" value="2"/>
</dbReference>
<gene>
    <name evidence="2" type="ORF">BAE44_0026219</name>
</gene>
<dbReference type="Gene3D" id="2.170.15.10">
    <property type="entry name" value="Proaerolysin, chain A, domain 3"/>
    <property type="match status" value="1"/>
</dbReference>